<organism evidence="2 3">
    <name type="scientific">Lutibacter aestuarii</name>
    <dbReference type="NCBI Taxonomy" id="861111"/>
    <lineage>
        <taxon>Bacteria</taxon>
        <taxon>Pseudomonadati</taxon>
        <taxon>Bacteroidota</taxon>
        <taxon>Flavobacteriia</taxon>
        <taxon>Flavobacteriales</taxon>
        <taxon>Flavobacteriaceae</taxon>
        <taxon>Lutibacter</taxon>
    </lineage>
</organism>
<proteinExistence type="predicted"/>
<evidence type="ECO:0000313" key="3">
    <source>
        <dbReference type="Proteomes" id="UP001597032"/>
    </source>
</evidence>
<keyword evidence="3" id="KW-1185">Reference proteome</keyword>
<protein>
    <submittedName>
        <fullName evidence="2">Uncharacterized protein</fullName>
    </submittedName>
</protein>
<dbReference type="RefSeq" id="WP_298262682.1">
    <property type="nucleotide sequence ID" value="NZ_JBHTIC010000006.1"/>
</dbReference>
<gene>
    <name evidence="2" type="ORF">ACFQZW_06120</name>
</gene>
<dbReference type="Proteomes" id="UP001597032">
    <property type="component" value="Unassembled WGS sequence"/>
</dbReference>
<evidence type="ECO:0000313" key="2">
    <source>
        <dbReference type="EMBL" id="MFD0761652.1"/>
    </source>
</evidence>
<feature type="chain" id="PRO_5046439899" evidence="1">
    <location>
        <begin position="27"/>
        <end position="53"/>
    </location>
</feature>
<dbReference type="EMBL" id="JBHTIC010000006">
    <property type="protein sequence ID" value="MFD0761652.1"/>
    <property type="molecule type" value="Genomic_DNA"/>
</dbReference>
<keyword evidence="1" id="KW-0732">Signal</keyword>
<name>A0ABW2Z7K6_9FLAO</name>
<accession>A0ABW2Z7K6</accession>
<sequence length="53" mass="5755">MKSIKFIFAFLLLSASFISCTSDSIAADEELYAPDTVFATGEDGSADVMRTRD</sequence>
<dbReference type="PROSITE" id="PS51257">
    <property type="entry name" value="PROKAR_LIPOPROTEIN"/>
    <property type="match status" value="1"/>
</dbReference>
<feature type="signal peptide" evidence="1">
    <location>
        <begin position="1"/>
        <end position="26"/>
    </location>
</feature>
<reference evidence="3" key="1">
    <citation type="journal article" date="2019" name="Int. J. Syst. Evol. Microbiol.">
        <title>The Global Catalogue of Microorganisms (GCM) 10K type strain sequencing project: providing services to taxonomists for standard genome sequencing and annotation.</title>
        <authorList>
            <consortium name="The Broad Institute Genomics Platform"/>
            <consortium name="The Broad Institute Genome Sequencing Center for Infectious Disease"/>
            <person name="Wu L."/>
            <person name="Ma J."/>
        </authorList>
    </citation>
    <scope>NUCLEOTIDE SEQUENCE [LARGE SCALE GENOMIC DNA]</scope>
    <source>
        <strain evidence="3">CCUG 60022</strain>
    </source>
</reference>
<comment type="caution">
    <text evidence="2">The sequence shown here is derived from an EMBL/GenBank/DDBJ whole genome shotgun (WGS) entry which is preliminary data.</text>
</comment>
<evidence type="ECO:0000256" key="1">
    <source>
        <dbReference type="SAM" id="SignalP"/>
    </source>
</evidence>